<organism evidence="1 2">
    <name type="scientific">Clitoria ternatea</name>
    <name type="common">Butterfly pea</name>
    <dbReference type="NCBI Taxonomy" id="43366"/>
    <lineage>
        <taxon>Eukaryota</taxon>
        <taxon>Viridiplantae</taxon>
        <taxon>Streptophyta</taxon>
        <taxon>Embryophyta</taxon>
        <taxon>Tracheophyta</taxon>
        <taxon>Spermatophyta</taxon>
        <taxon>Magnoliopsida</taxon>
        <taxon>eudicotyledons</taxon>
        <taxon>Gunneridae</taxon>
        <taxon>Pentapetalae</taxon>
        <taxon>rosids</taxon>
        <taxon>fabids</taxon>
        <taxon>Fabales</taxon>
        <taxon>Fabaceae</taxon>
        <taxon>Papilionoideae</taxon>
        <taxon>50 kb inversion clade</taxon>
        <taxon>NPAAA clade</taxon>
        <taxon>indigoferoid/millettioid clade</taxon>
        <taxon>Phaseoleae</taxon>
        <taxon>Clitoria</taxon>
    </lineage>
</organism>
<dbReference type="EMBL" id="JAYKXN010000002">
    <property type="protein sequence ID" value="KAK7310206.1"/>
    <property type="molecule type" value="Genomic_DNA"/>
</dbReference>
<proteinExistence type="predicted"/>
<evidence type="ECO:0000313" key="2">
    <source>
        <dbReference type="Proteomes" id="UP001359559"/>
    </source>
</evidence>
<dbReference type="Proteomes" id="UP001359559">
    <property type="component" value="Unassembled WGS sequence"/>
</dbReference>
<evidence type="ECO:0000313" key="1">
    <source>
        <dbReference type="EMBL" id="KAK7310206.1"/>
    </source>
</evidence>
<sequence length="70" mass="8170">MRLLIPLALGIYVMITHENQELLRPSLSLLSQLLMELQCEIYIYPTLPDSSRLLQSSSREQDRKTRARLL</sequence>
<dbReference type="AlphaFoldDB" id="A0AAN9PTL0"/>
<comment type="caution">
    <text evidence="1">The sequence shown here is derived from an EMBL/GenBank/DDBJ whole genome shotgun (WGS) entry which is preliminary data.</text>
</comment>
<keyword evidence="2" id="KW-1185">Reference proteome</keyword>
<reference evidence="1 2" key="1">
    <citation type="submission" date="2024-01" db="EMBL/GenBank/DDBJ databases">
        <title>The genomes of 5 underutilized Papilionoideae crops provide insights into root nodulation and disease resistance.</title>
        <authorList>
            <person name="Yuan L."/>
        </authorList>
    </citation>
    <scope>NUCLEOTIDE SEQUENCE [LARGE SCALE GENOMIC DNA]</scope>
    <source>
        <strain evidence="1">LY-2023</strain>
        <tissue evidence="1">Leaf</tissue>
    </source>
</reference>
<name>A0AAN9PTL0_CLITE</name>
<gene>
    <name evidence="1" type="ORF">RJT34_07562</name>
</gene>
<protein>
    <submittedName>
        <fullName evidence="1">Uncharacterized protein</fullName>
    </submittedName>
</protein>
<accession>A0AAN9PTL0</accession>